<evidence type="ECO:0000313" key="3">
    <source>
        <dbReference type="Proteomes" id="UP000030104"/>
    </source>
</evidence>
<dbReference type="HOGENOM" id="CLU_329308_0_0_1"/>
<evidence type="ECO:0000256" key="1">
    <source>
        <dbReference type="SAM" id="MobiDB-lite"/>
    </source>
</evidence>
<feature type="compositionally biased region" description="Low complexity" evidence="1">
    <location>
        <begin position="584"/>
        <end position="597"/>
    </location>
</feature>
<sequence length="872" mass="90754">MAPMYIGQAPFNYVENMPHDGWRLFLPFVIDMYKSNITTVTEEGLVTWFRPQPVGACDDGETTINTAEQLQVEFEPGSVLTDEIFFSALLGSTADVSVSVGGTSIGSASWTHTPSGGVGIYHGSVAYTGSGPVVVTVSRNGATIAQVSGGSITSACDDGFQNWNAWVGSATSSSSISAKPPSLANDTCVEGTGTGNFAGICDFSCQYGYCPIGACYCTKMGISVTLPNATGTVGYPAAGEDANYSGLCSFTCNYGYRPEGTSPFTPLACVAGEGEGNLGGLCSYACNFGYCPINSCTCTAEGVLIDAPAVNSSLTGVPAATVDYDKYHGLCDFACSRGYCPEGACVVSSTAGSDSTSSVGHDSGSSTNNGTVVYIDPDVWSSSEAACAMPCTMVLPEVQLGGTSIIKRPPYTTTVVVEWTTVVVITQDDGDVSTATRTSRVTESTVIPLPDISTTAYPVSNLVIPTGGIYFPIPRLPPTTLTIIDDPNPLNEPGVTHAPKNRTIIIPPYPWDTTPYGSSGGGDDLNIPKPPSIQVTNGPTSPECKSGCSGKLCSGPFCHCFWGCAHTGASYDSDASSGPEDPDNNNVDNGPDPNANNDDADKKQTATTTTTSSCTRQTVTDAWVSCTSVDPTSSSCTTTSTLVEVGCSVTAMTTTTGVAESCYSVSPDDDQGEDGGSWNDSVLSSISSGWSGLGSALGITITEPTSTYTDVVYSGTASVLTATTTTAPETTTATSTSTSLPEYGSSSAWAFFIREVYDSAWSSAGNFTYVGMDYDTDKSTIDQCAMGETWSQRVDSYHEMPSSVSDITAFGASCSLSLGLFDSGQGQVYGKLECDKYADATCRYALNVVNDGTCEIGFVYQAWIASCYWGDV</sequence>
<protein>
    <submittedName>
        <fullName evidence="2">Glycoside hydrolase, family 71</fullName>
    </submittedName>
</protein>
<comment type="caution">
    <text evidence="2">The sequence shown here is derived from an EMBL/GenBank/DDBJ whole genome shotgun (WGS) entry which is preliminary data.</text>
</comment>
<keyword evidence="2" id="KW-0378">Hydrolase</keyword>
<dbReference type="EMBL" id="JQGA01001177">
    <property type="protein sequence ID" value="KGO68779.1"/>
    <property type="molecule type" value="Genomic_DNA"/>
</dbReference>
<evidence type="ECO:0000313" key="2">
    <source>
        <dbReference type="EMBL" id="KGO68779.1"/>
    </source>
</evidence>
<dbReference type="Pfam" id="PF03659">
    <property type="entry name" value="Glyco_hydro_71"/>
    <property type="match status" value="1"/>
</dbReference>
<feature type="region of interest" description="Disordered" evidence="1">
    <location>
        <begin position="514"/>
        <end position="541"/>
    </location>
</feature>
<dbReference type="STRING" id="40296.A0A0A2KLY4"/>
<dbReference type="InterPro" id="IPR005197">
    <property type="entry name" value="Glyco_hydro_71"/>
</dbReference>
<organism evidence="2 3">
    <name type="scientific">Penicillium italicum</name>
    <name type="common">Blue mold</name>
    <dbReference type="NCBI Taxonomy" id="40296"/>
    <lineage>
        <taxon>Eukaryota</taxon>
        <taxon>Fungi</taxon>
        <taxon>Dikarya</taxon>
        <taxon>Ascomycota</taxon>
        <taxon>Pezizomycotina</taxon>
        <taxon>Eurotiomycetes</taxon>
        <taxon>Eurotiomycetidae</taxon>
        <taxon>Eurotiales</taxon>
        <taxon>Aspergillaceae</taxon>
        <taxon>Penicillium</taxon>
    </lineage>
</organism>
<dbReference type="Proteomes" id="UP000030104">
    <property type="component" value="Unassembled WGS sequence"/>
</dbReference>
<dbReference type="PhylomeDB" id="A0A0A2KLY4"/>
<reference evidence="2 3" key="1">
    <citation type="journal article" date="2015" name="Mol. Plant Microbe Interact.">
        <title>Genome, transcriptome, and functional analyses of Penicillium expansum provide new insights into secondary metabolism and pathogenicity.</title>
        <authorList>
            <person name="Ballester A.R."/>
            <person name="Marcet-Houben M."/>
            <person name="Levin E."/>
            <person name="Sela N."/>
            <person name="Selma-Lazaro C."/>
            <person name="Carmona L."/>
            <person name="Wisniewski M."/>
            <person name="Droby S."/>
            <person name="Gonzalez-Candelas L."/>
            <person name="Gabaldon T."/>
        </authorList>
    </citation>
    <scope>NUCLEOTIDE SEQUENCE [LARGE SCALE GENOMIC DNA]</scope>
    <source>
        <strain evidence="2 3">PHI-1</strain>
    </source>
</reference>
<name>A0A0A2KLY4_PENIT</name>
<dbReference type="GO" id="GO:0051118">
    <property type="term" value="F:glucan endo-1,3-alpha-glucosidase activity"/>
    <property type="evidence" value="ECO:0007669"/>
    <property type="project" value="InterPro"/>
</dbReference>
<dbReference type="OrthoDB" id="1046782at2759"/>
<accession>A0A0A2KLY4</accession>
<proteinExistence type="predicted"/>
<gene>
    <name evidence="2" type="ORF">PITC_076610</name>
</gene>
<dbReference type="AlphaFoldDB" id="A0A0A2KLY4"/>
<feature type="region of interest" description="Disordered" evidence="1">
    <location>
        <begin position="571"/>
        <end position="611"/>
    </location>
</feature>
<keyword evidence="3" id="KW-1185">Reference proteome</keyword>